<keyword evidence="5" id="KW-1185">Reference proteome</keyword>
<evidence type="ECO:0000313" key="5">
    <source>
        <dbReference type="Proteomes" id="UP000539111"/>
    </source>
</evidence>
<reference evidence="4 5" key="1">
    <citation type="submission" date="2020-07" db="EMBL/GenBank/DDBJ databases">
        <title>Sequencing the genomes of 1000 actinobacteria strains.</title>
        <authorList>
            <person name="Klenk H.-P."/>
        </authorList>
    </citation>
    <scope>NUCLEOTIDE SEQUENCE [LARGE SCALE GENOMIC DNA]</scope>
    <source>
        <strain evidence="4 5">DSM 26341</strain>
    </source>
</reference>
<keyword evidence="2" id="KW-1133">Transmembrane helix</keyword>
<dbReference type="RefSeq" id="WP_179429518.1">
    <property type="nucleotide sequence ID" value="NZ_JACBZP010000001.1"/>
</dbReference>
<dbReference type="Proteomes" id="UP000539111">
    <property type="component" value="Unassembled WGS sequence"/>
</dbReference>
<keyword evidence="2" id="KW-0472">Membrane</keyword>
<accession>A0A7Z0D5L5</accession>
<dbReference type="AlphaFoldDB" id="A0A7Z0D5L5"/>
<gene>
    <name evidence="4" type="ORF">BJY26_003570</name>
</gene>
<keyword evidence="2" id="KW-0812">Transmembrane</keyword>
<evidence type="ECO:0000256" key="2">
    <source>
        <dbReference type="SAM" id="Phobius"/>
    </source>
</evidence>
<dbReference type="EMBL" id="JACBZP010000001">
    <property type="protein sequence ID" value="NYI69264.1"/>
    <property type="molecule type" value="Genomic_DNA"/>
</dbReference>
<evidence type="ECO:0000256" key="1">
    <source>
        <dbReference type="SAM" id="MobiDB-lite"/>
    </source>
</evidence>
<sequence>MSAADDAAAHGAPLTTRRRGTQPRAACSAAEARDSGAAVADFALVAGILTLVFACVLQLALVMHVRNTAIDCAGAGARYAALADLGTADGVARTRSLLARSLGSGYSRDVTGRYVSVHGVRTVEIRVTVPLPVLGLLGPPGVQTLTGHAVADSP</sequence>
<dbReference type="InterPro" id="IPR012495">
    <property type="entry name" value="TadE-like_dom"/>
</dbReference>
<protein>
    <recommendedName>
        <fullName evidence="3">TadE-like domain-containing protein</fullName>
    </recommendedName>
</protein>
<feature type="transmembrane region" description="Helical" evidence="2">
    <location>
        <begin position="42"/>
        <end position="62"/>
    </location>
</feature>
<feature type="domain" description="TadE-like" evidence="3">
    <location>
        <begin position="36"/>
        <end position="78"/>
    </location>
</feature>
<evidence type="ECO:0000313" key="4">
    <source>
        <dbReference type="EMBL" id="NYI69264.1"/>
    </source>
</evidence>
<organism evidence="4 5">
    <name type="scientific">Spelaeicoccus albus</name>
    <dbReference type="NCBI Taxonomy" id="1280376"/>
    <lineage>
        <taxon>Bacteria</taxon>
        <taxon>Bacillati</taxon>
        <taxon>Actinomycetota</taxon>
        <taxon>Actinomycetes</taxon>
        <taxon>Micrococcales</taxon>
        <taxon>Brevibacteriaceae</taxon>
        <taxon>Spelaeicoccus</taxon>
    </lineage>
</organism>
<dbReference type="Pfam" id="PF07811">
    <property type="entry name" value="TadE"/>
    <property type="match status" value="1"/>
</dbReference>
<feature type="region of interest" description="Disordered" evidence="1">
    <location>
        <begin position="1"/>
        <end position="23"/>
    </location>
</feature>
<proteinExistence type="predicted"/>
<comment type="caution">
    <text evidence="4">The sequence shown here is derived from an EMBL/GenBank/DDBJ whole genome shotgun (WGS) entry which is preliminary data.</text>
</comment>
<evidence type="ECO:0000259" key="3">
    <source>
        <dbReference type="Pfam" id="PF07811"/>
    </source>
</evidence>
<name>A0A7Z0D5L5_9MICO</name>